<evidence type="ECO:0000313" key="2">
    <source>
        <dbReference type="EMBL" id="MDP4536041.1"/>
    </source>
</evidence>
<dbReference type="RefSeq" id="WP_305893302.1">
    <property type="nucleotide sequence ID" value="NZ_JAUZVZ010000008.1"/>
</dbReference>
<keyword evidence="1" id="KW-0732">Signal</keyword>
<dbReference type="EMBL" id="JAUZVZ010000008">
    <property type="protein sequence ID" value="MDP4536041.1"/>
    <property type="molecule type" value="Genomic_DNA"/>
</dbReference>
<organism evidence="2 3">
    <name type="scientific">Alkalimonas collagenimarina</name>
    <dbReference type="NCBI Taxonomy" id="400390"/>
    <lineage>
        <taxon>Bacteria</taxon>
        <taxon>Pseudomonadati</taxon>
        <taxon>Pseudomonadota</taxon>
        <taxon>Gammaproteobacteria</taxon>
        <taxon>Alkalimonas</taxon>
    </lineage>
</organism>
<feature type="chain" id="PRO_5046509708" description="Secreted protein" evidence="1">
    <location>
        <begin position="24"/>
        <end position="106"/>
    </location>
</feature>
<accession>A0ABT9GYA7</accession>
<protein>
    <recommendedName>
        <fullName evidence="4">Secreted protein</fullName>
    </recommendedName>
</protein>
<dbReference type="Proteomes" id="UP001231616">
    <property type="component" value="Unassembled WGS sequence"/>
</dbReference>
<feature type="signal peptide" evidence="1">
    <location>
        <begin position="1"/>
        <end position="23"/>
    </location>
</feature>
<sequence>MKTLCFLTMSCCLTMLFSGVVIAGQTHTTHCQLGDTVRVIQVVYPEGGELPCEVRYQREGEQSVLWQARNEAGYCEQKAADFVEKQRGWGWQCTFMPDDAARSETD</sequence>
<keyword evidence="3" id="KW-1185">Reference proteome</keyword>
<name>A0ABT9GYA7_9GAMM</name>
<gene>
    <name evidence="2" type="ORF">Q3O60_07575</name>
</gene>
<comment type="caution">
    <text evidence="2">The sequence shown here is derived from an EMBL/GenBank/DDBJ whole genome shotgun (WGS) entry which is preliminary data.</text>
</comment>
<evidence type="ECO:0008006" key="4">
    <source>
        <dbReference type="Google" id="ProtNLM"/>
    </source>
</evidence>
<reference evidence="2 3" key="1">
    <citation type="submission" date="2023-08" db="EMBL/GenBank/DDBJ databases">
        <authorList>
            <person name="Joshi A."/>
            <person name="Thite S."/>
        </authorList>
    </citation>
    <scope>NUCLEOTIDE SEQUENCE [LARGE SCALE GENOMIC DNA]</scope>
    <source>
        <strain evidence="2 3">AC40</strain>
    </source>
</reference>
<proteinExistence type="predicted"/>
<evidence type="ECO:0000313" key="3">
    <source>
        <dbReference type="Proteomes" id="UP001231616"/>
    </source>
</evidence>
<evidence type="ECO:0000256" key="1">
    <source>
        <dbReference type="SAM" id="SignalP"/>
    </source>
</evidence>